<dbReference type="STRING" id="1397694.GCA_000702585_02045"/>
<dbReference type="InterPro" id="IPR036291">
    <property type="entry name" value="NAD(P)-bd_dom_sf"/>
</dbReference>
<dbReference type="Gene3D" id="3.40.50.720">
    <property type="entry name" value="NAD(P)-binding Rossmann-like Domain"/>
    <property type="match status" value="1"/>
</dbReference>
<dbReference type="SUPFAM" id="SSF51735">
    <property type="entry name" value="NAD(P)-binding Rossmann-fold domains"/>
    <property type="match status" value="1"/>
</dbReference>
<dbReference type="EMBL" id="UGGP01000001">
    <property type="protein sequence ID" value="STO08179.1"/>
    <property type="molecule type" value="Genomic_DNA"/>
</dbReference>
<protein>
    <submittedName>
        <fullName evidence="3">1,5-anhydro-D-fructose reductase</fullName>
        <ecNumber evidence="3">1.1.1.292</ecNumber>
    </submittedName>
</protein>
<dbReference type="OrthoDB" id="9815825at2"/>
<evidence type="ECO:0000313" key="4">
    <source>
        <dbReference type="Proteomes" id="UP000254060"/>
    </source>
</evidence>
<evidence type="ECO:0000259" key="2">
    <source>
        <dbReference type="Pfam" id="PF22725"/>
    </source>
</evidence>
<dbReference type="PANTHER" id="PTHR43054:SF1">
    <property type="entry name" value="SCYLLO-INOSITOL 2-DEHYDROGENASE (NADP(+)) IOLU"/>
    <property type="match status" value="1"/>
</dbReference>
<dbReference type="Gene3D" id="3.30.360.10">
    <property type="entry name" value="Dihydrodipicolinate Reductase, domain 2"/>
    <property type="match status" value="1"/>
</dbReference>
<dbReference type="AlphaFoldDB" id="A0A377FTM7"/>
<dbReference type="InterPro" id="IPR000683">
    <property type="entry name" value="Gfo/Idh/MocA-like_OxRdtase_N"/>
</dbReference>
<dbReference type="Pfam" id="PF01408">
    <property type="entry name" value="GFO_IDH_MocA"/>
    <property type="match status" value="1"/>
</dbReference>
<keyword evidence="3" id="KW-0560">Oxidoreductase</keyword>
<dbReference type="PANTHER" id="PTHR43054">
    <property type="match status" value="1"/>
</dbReference>
<dbReference type="GO" id="GO:0000166">
    <property type="term" value="F:nucleotide binding"/>
    <property type="evidence" value="ECO:0007669"/>
    <property type="project" value="InterPro"/>
</dbReference>
<proteinExistence type="predicted"/>
<dbReference type="GO" id="GO:0033712">
    <property type="term" value="F:1,5-anhydro-D-fructose reductase (1,5-anhydro-D-mannitol-forming) activity"/>
    <property type="evidence" value="ECO:0007669"/>
    <property type="project" value="UniProtKB-EC"/>
</dbReference>
<gene>
    <name evidence="3" type="primary">afr</name>
    <name evidence="3" type="ORF">NCTC13163_01548</name>
</gene>
<accession>A0A377FTM7</accession>
<dbReference type="Pfam" id="PF22725">
    <property type="entry name" value="GFO_IDH_MocA_C3"/>
    <property type="match status" value="1"/>
</dbReference>
<feature type="domain" description="GFO/IDH/MocA-like oxidoreductase" evidence="2">
    <location>
        <begin position="139"/>
        <end position="247"/>
    </location>
</feature>
<name>A0A377FTM7_9BACL</name>
<dbReference type="SUPFAM" id="SSF55347">
    <property type="entry name" value="Glyceraldehyde-3-phosphate dehydrogenase-like, C-terminal domain"/>
    <property type="match status" value="1"/>
</dbReference>
<organism evidence="3 4">
    <name type="scientific">Exiguobacterium aurantiacum</name>
    <dbReference type="NCBI Taxonomy" id="33987"/>
    <lineage>
        <taxon>Bacteria</taxon>
        <taxon>Bacillati</taxon>
        <taxon>Bacillota</taxon>
        <taxon>Bacilli</taxon>
        <taxon>Bacillales</taxon>
        <taxon>Bacillales Family XII. Incertae Sedis</taxon>
        <taxon>Exiguobacterium</taxon>
    </lineage>
</organism>
<evidence type="ECO:0000313" key="3">
    <source>
        <dbReference type="EMBL" id="STO08179.1"/>
    </source>
</evidence>
<evidence type="ECO:0000259" key="1">
    <source>
        <dbReference type="Pfam" id="PF01408"/>
    </source>
</evidence>
<dbReference type="EC" id="1.1.1.292" evidence="3"/>
<sequence>MIRFGIIGTNFITDTFLETIQQITGTEVTAVYSRTAERAETYAAQFDIPHTFTSLEAMAASNVIDAVYIASPNALHAAQSMLFMRHNKHVLCEKPFASNVREVDAMLETARAHDVILLEALRNLFMPNFDVLRQELHRIGPVRRVILNKSQYSSRYDLYKRGDNPNTFNPDFSNGSLMDLGVYCLGPALKLFDRPNTILANAVKLESGVDGSGSAILSYDGMDIVVLHSKIHGSNSPSEIIGETGRILIDDIATFDRLTFEGRDGTTEELVSEQINPMAFEIQEFVRLIEAGERETPRHTHDDMLLLADVMTDMRRQIDVRYPADA</sequence>
<feature type="domain" description="Gfo/Idh/MocA-like oxidoreductase N-terminal" evidence="1">
    <location>
        <begin position="2"/>
        <end position="118"/>
    </location>
</feature>
<dbReference type="RefSeq" id="WP_029335079.1">
    <property type="nucleotide sequence ID" value="NZ_UGGP01000001.1"/>
</dbReference>
<reference evidence="3 4" key="1">
    <citation type="submission" date="2018-06" db="EMBL/GenBank/DDBJ databases">
        <authorList>
            <consortium name="Pathogen Informatics"/>
            <person name="Doyle S."/>
        </authorList>
    </citation>
    <scope>NUCLEOTIDE SEQUENCE [LARGE SCALE GENOMIC DNA]</scope>
    <source>
        <strain evidence="3 4">NCTC13163</strain>
    </source>
</reference>
<dbReference type="Proteomes" id="UP000254060">
    <property type="component" value="Unassembled WGS sequence"/>
</dbReference>
<dbReference type="InterPro" id="IPR055170">
    <property type="entry name" value="GFO_IDH_MocA-like_dom"/>
</dbReference>